<feature type="transmembrane region" description="Helical" evidence="1">
    <location>
        <begin position="12"/>
        <end position="32"/>
    </location>
</feature>
<reference evidence="3" key="1">
    <citation type="submission" date="2016-11" db="UniProtKB">
        <authorList>
            <consortium name="WormBaseParasite"/>
        </authorList>
    </citation>
    <scope>IDENTIFICATION</scope>
</reference>
<organism evidence="2 3">
    <name type="scientific">Heterorhabditis bacteriophora</name>
    <name type="common">Entomopathogenic nematode worm</name>
    <dbReference type="NCBI Taxonomy" id="37862"/>
    <lineage>
        <taxon>Eukaryota</taxon>
        <taxon>Metazoa</taxon>
        <taxon>Ecdysozoa</taxon>
        <taxon>Nematoda</taxon>
        <taxon>Chromadorea</taxon>
        <taxon>Rhabditida</taxon>
        <taxon>Rhabditina</taxon>
        <taxon>Rhabditomorpha</taxon>
        <taxon>Strongyloidea</taxon>
        <taxon>Heterorhabditidae</taxon>
        <taxon>Heterorhabditis</taxon>
    </lineage>
</organism>
<evidence type="ECO:0000313" key="3">
    <source>
        <dbReference type="WBParaSite" id="Hba_07597"/>
    </source>
</evidence>
<proteinExistence type="predicted"/>
<keyword evidence="1" id="KW-1133">Transmembrane helix</keyword>
<evidence type="ECO:0000313" key="2">
    <source>
        <dbReference type="Proteomes" id="UP000095283"/>
    </source>
</evidence>
<dbReference type="AlphaFoldDB" id="A0A1I7WR07"/>
<dbReference type="Proteomes" id="UP000095283">
    <property type="component" value="Unplaced"/>
</dbReference>
<name>A0A1I7WR07_HETBA</name>
<keyword evidence="2" id="KW-1185">Reference proteome</keyword>
<keyword evidence="1" id="KW-0472">Membrane</keyword>
<dbReference type="WBParaSite" id="Hba_07597">
    <property type="protein sequence ID" value="Hba_07597"/>
    <property type="gene ID" value="Hba_07597"/>
</dbReference>
<sequence>MREQIVRVKLSIVITRAYIVSDGFLYILIKYIIANNRITIVIFLHQSLIKTFISIIPCFSCELRSSISNGINI</sequence>
<keyword evidence="1" id="KW-0812">Transmembrane</keyword>
<evidence type="ECO:0000256" key="1">
    <source>
        <dbReference type="SAM" id="Phobius"/>
    </source>
</evidence>
<accession>A0A1I7WR07</accession>
<protein>
    <submittedName>
        <fullName evidence="3">Uncharacterized protein</fullName>
    </submittedName>
</protein>